<name>A0AAV6V4Q6_9ARAC</name>
<gene>
    <name evidence="1" type="ORF">JTE90_004195</name>
</gene>
<keyword evidence="2" id="KW-1185">Reference proteome</keyword>
<protein>
    <submittedName>
        <fullName evidence="1">Uncharacterized protein</fullName>
    </submittedName>
</protein>
<organism evidence="1 2">
    <name type="scientific">Oedothorax gibbosus</name>
    <dbReference type="NCBI Taxonomy" id="931172"/>
    <lineage>
        <taxon>Eukaryota</taxon>
        <taxon>Metazoa</taxon>
        <taxon>Ecdysozoa</taxon>
        <taxon>Arthropoda</taxon>
        <taxon>Chelicerata</taxon>
        <taxon>Arachnida</taxon>
        <taxon>Araneae</taxon>
        <taxon>Araneomorphae</taxon>
        <taxon>Entelegynae</taxon>
        <taxon>Araneoidea</taxon>
        <taxon>Linyphiidae</taxon>
        <taxon>Erigoninae</taxon>
        <taxon>Oedothorax</taxon>
    </lineage>
</organism>
<evidence type="ECO:0000313" key="2">
    <source>
        <dbReference type="Proteomes" id="UP000827092"/>
    </source>
</evidence>
<dbReference type="EMBL" id="JAFNEN010000176">
    <property type="protein sequence ID" value="KAG8190691.1"/>
    <property type="molecule type" value="Genomic_DNA"/>
</dbReference>
<evidence type="ECO:0000313" key="1">
    <source>
        <dbReference type="EMBL" id="KAG8190691.1"/>
    </source>
</evidence>
<dbReference type="AlphaFoldDB" id="A0AAV6V4Q6"/>
<accession>A0AAV6V4Q6</accession>
<sequence length="101" mass="11550">MWALWRLPTLADNYRIISKRLFALSDDEAAKLGVQKVSRKGENPEVLLLPMQNGSWVGRVLELCVTHVRFSYLPLRQTGTIEASGLPLFCWTLDEIASRYE</sequence>
<comment type="caution">
    <text evidence="1">The sequence shown here is derived from an EMBL/GenBank/DDBJ whole genome shotgun (WGS) entry which is preliminary data.</text>
</comment>
<dbReference type="Proteomes" id="UP000827092">
    <property type="component" value="Unassembled WGS sequence"/>
</dbReference>
<proteinExistence type="predicted"/>
<reference evidence="1 2" key="1">
    <citation type="journal article" date="2022" name="Nat. Ecol. Evol.">
        <title>A masculinizing supergene underlies an exaggerated male reproductive morph in a spider.</title>
        <authorList>
            <person name="Hendrickx F."/>
            <person name="De Corte Z."/>
            <person name="Sonet G."/>
            <person name="Van Belleghem S.M."/>
            <person name="Kostlbacher S."/>
            <person name="Vangestel C."/>
        </authorList>
    </citation>
    <scope>NUCLEOTIDE SEQUENCE [LARGE SCALE GENOMIC DNA]</scope>
    <source>
        <strain evidence="1">W744_W776</strain>
    </source>
</reference>